<dbReference type="AlphaFoldDB" id="A0A3N4DCL1"/>
<dbReference type="KEGG" id="spsr:EGC80_15895"/>
<protein>
    <submittedName>
        <fullName evidence="2">VWA domain-containing protein</fullName>
    </submittedName>
</protein>
<dbReference type="InterPro" id="IPR036465">
    <property type="entry name" value="vWFA_dom_sf"/>
</dbReference>
<name>A0A3N4DCL1_9GAMM</name>
<keyword evidence="3" id="KW-1185">Reference proteome</keyword>
<gene>
    <name evidence="2" type="ORF">EGC77_20815</name>
    <name evidence="1" type="ORF">EGC80_15895</name>
</gene>
<sequence length="232" mass="24996">MVSKLPDKKSRTQDIQAFISQVKNTPRVTGEDKGRLIFAMDATASREHCWDMASQQHAAMFAEADKVSTLSVQLCYYRGFGEFKALPWTRGADEIKQALLSVRCLAGKTQIAKVLSHALSETRANKVNALVFVGDSVEENPDSLGALAGQLGILNLPLFVFQEGNNAKVGSIFSQLATLSGGAHCQFDQGSARQLGQLLAAVAVYAAGGKSALKNNLLSKDASVRRLLQQLK</sequence>
<accession>A0A3N4DCL1</accession>
<dbReference type="Proteomes" id="UP000278855">
    <property type="component" value="Unassembled WGS sequence"/>
</dbReference>
<evidence type="ECO:0000313" key="3">
    <source>
        <dbReference type="Proteomes" id="UP000273778"/>
    </source>
</evidence>
<dbReference type="OrthoDB" id="5430236at2"/>
<evidence type="ECO:0000313" key="1">
    <source>
        <dbReference type="EMBL" id="AZG36214.1"/>
    </source>
</evidence>
<dbReference type="RefSeq" id="WP_124014154.1">
    <property type="nucleotide sequence ID" value="NZ_CP034073.1"/>
</dbReference>
<evidence type="ECO:0000313" key="4">
    <source>
        <dbReference type="Proteomes" id="UP000278855"/>
    </source>
</evidence>
<dbReference type="SUPFAM" id="SSF53300">
    <property type="entry name" value="vWA-like"/>
    <property type="match status" value="1"/>
</dbReference>
<reference evidence="2" key="3">
    <citation type="submission" date="2018-11" db="EMBL/GenBank/DDBJ databases">
        <authorList>
            <person name="Hwang Y.J."/>
            <person name="Hwang C.Y."/>
        </authorList>
    </citation>
    <scope>NUCLEOTIDE SEQUENCE</scope>
    <source>
        <strain evidence="2">R106</strain>
    </source>
</reference>
<dbReference type="EMBL" id="CP034073">
    <property type="protein sequence ID" value="AZG36214.1"/>
    <property type="molecule type" value="Genomic_DNA"/>
</dbReference>
<dbReference type="Proteomes" id="UP000273778">
    <property type="component" value="Chromosome"/>
</dbReference>
<reference evidence="4" key="2">
    <citation type="submission" date="2018-11" db="EMBL/GenBank/DDBJ databases">
        <title>Shewanella sp. R106.</title>
        <authorList>
            <person name="Hwang Y.J."/>
            <person name="Hwang C.Y."/>
        </authorList>
    </citation>
    <scope>NUCLEOTIDE SEQUENCE [LARGE SCALE GENOMIC DNA]</scope>
    <source>
        <strain evidence="4">R106</strain>
    </source>
</reference>
<organism evidence="2 4">
    <name type="scientific">Shewanella psychromarinicola</name>
    <dbReference type="NCBI Taxonomy" id="2487742"/>
    <lineage>
        <taxon>Bacteria</taxon>
        <taxon>Pseudomonadati</taxon>
        <taxon>Pseudomonadota</taxon>
        <taxon>Gammaproteobacteria</taxon>
        <taxon>Alteromonadales</taxon>
        <taxon>Shewanellaceae</taxon>
        <taxon>Shewanella</taxon>
    </lineage>
</organism>
<reference evidence="1 3" key="1">
    <citation type="submission" date="2018-11" db="EMBL/GenBank/DDBJ databases">
        <title>Shewanella sp. M2.</title>
        <authorList>
            <person name="Hwang Y.J."/>
            <person name="Hwang C.Y."/>
        </authorList>
    </citation>
    <scope>NUCLEOTIDE SEQUENCE [LARGE SCALE GENOMIC DNA]</scope>
    <source>
        <strain evidence="1 3">M2</strain>
    </source>
</reference>
<proteinExistence type="predicted"/>
<dbReference type="EMBL" id="RKKB01000028">
    <property type="protein sequence ID" value="RPA22712.1"/>
    <property type="molecule type" value="Genomic_DNA"/>
</dbReference>
<evidence type="ECO:0000313" key="2">
    <source>
        <dbReference type="EMBL" id="RPA22712.1"/>
    </source>
</evidence>